<dbReference type="CDD" id="cd00082">
    <property type="entry name" value="HisKA"/>
    <property type="match status" value="1"/>
</dbReference>
<dbReference type="EMBL" id="JBGUBD010000001">
    <property type="protein sequence ID" value="MFA9476886.1"/>
    <property type="molecule type" value="Genomic_DNA"/>
</dbReference>
<accession>A0ABV4U038</accession>
<feature type="transmembrane region" description="Helical" evidence="6">
    <location>
        <begin position="20"/>
        <end position="41"/>
    </location>
</feature>
<dbReference type="EC" id="2.7.13.3" evidence="2"/>
<name>A0ABV4U038_9BACT</name>
<keyword evidence="3" id="KW-0597">Phosphoprotein</keyword>
<organism evidence="8 9">
    <name type="scientific">Natronomicrosphaera hydrolytica</name>
    <dbReference type="NCBI Taxonomy" id="3242702"/>
    <lineage>
        <taxon>Bacteria</taxon>
        <taxon>Pseudomonadati</taxon>
        <taxon>Planctomycetota</taxon>
        <taxon>Phycisphaerae</taxon>
        <taxon>Phycisphaerales</taxon>
        <taxon>Phycisphaeraceae</taxon>
        <taxon>Natronomicrosphaera</taxon>
    </lineage>
</organism>
<dbReference type="PANTHER" id="PTHR43047:SF72">
    <property type="entry name" value="OSMOSENSING HISTIDINE PROTEIN KINASE SLN1"/>
    <property type="match status" value="1"/>
</dbReference>
<keyword evidence="5 8" id="KW-0418">Kinase</keyword>
<dbReference type="InterPro" id="IPR036097">
    <property type="entry name" value="HisK_dim/P_sf"/>
</dbReference>
<dbReference type="InterPro" id="IPR035965">
    <property type="entry name" value="PAS-like_dom_sf"/>
</dbReference>
<proteinExistence type="predicted"/>
<dbReference type="PANTHER" id="PTHR43047">
    <property type="entry name" value="TWO-COMPONENT HISTIDINE PROTEIN KINASE"/>
    <property type="match status" value="1"/>
</dbReference>
<dbReference type="CDD" id="cd00075">
    <property type="entry name" value="HATPase"/>
    <property type="match status" value="1"/>
</dbReference>
<gene>
    <name evidence="8" type="ORF">ACERK3_01135</name>
</gene>
<reference evidence="8 9" key="1">
    <citation type="submission" date="2024-08" db="EMBL/GenBank/DDBJ databases">
        <title>Whole-genome sequencing of halo(alkali)philic microorganisms from hypersaline lakes.</title>
        <authorList>
            <person name="Sorokin D.Y."/>
            <person name="Merkel A.Y."/>
            <person name="Messina E."/>
            <person name="Yakimov M."/>
        </authorList>
    </citation>
    <scope>NUCLEOTIDE SEQUENCE [LARGE SCALE GENOMIC DNA]</scope>
    <source>
        <strain evidence="8 9">AB-hyl4</strain>
    </source>
</reference>
<dbReference type="Pfam" id="PF00512">
    <property type="entry name" value="HisKA"/>
    <property type="match status" value="1"/>
</dbReference>
<comment type="catalytic activity">
    <reaction evidence="1">
        <text>ATP + protein L-histidine = ADP + protein N-phospho-L-histidine.</text>
        <dbReference type="EC" id="2.7.13.3"/>
    </reaction>
</comment>
<feature type="domain" description="Histidine kinase" evidence="7">
    <location>
        <begin position="244"/>
        <end position="464"/>
    </location>
</feature>
<evidence type="ECO:0000313" key="8">
    <source>
        <dbReference type="EMBL" id="MFA9476886.1"/>
    </source>
</evidence>
<evidence type="ECO:0000256" key="3">
    <source>
        <dbReference type="ARBA" id="ARBA00022553"/>
    </source>
</evidence>
<dbReference type="GO" id="GO:0016301">
    <property type="term" value="F:kinase activity"/>
    <property type="evidence" value="ECO:0007669"/>
    <property type="project" value="UniProtKB-KW"/>
</dbReference>
<dbReference type="InterPro" id="IPR005467">
    <property type="entry name" value="His_kinase_dom"/>
</dbReference>
<keyword evidence="6" id="KW-1133">Transmembrane helix</keyword>
<dbReference type="SMART" id="SM00091">
    <property type="entry name" value="PAS"/>
    <property type="match status" value="1"/>
</dbReference>
<dbReference type="PROSITE" id="PS50109">
    <property type="entry name" value="HIS_KIN"/>
    <property type="match status" value="1"/>
</dbReference>
<dbReference type="SMART" id="SM00387">
    <property type="entry name" value="HATPase_c"/>
    <property type="match status" value="1"/>
</dbReference>
<evidence type="ECO:0000256" key="1">
    <source>
        <dbReference type="ARBA" id="ARBA00000085"/>
    </source>
</evidence>
<evidence type="ECO:0000256" key="2">
    <source>
        <dbReference type="ARBA" id="ARBA00012438"/>
    </source>
</evidence>
<dbReference type="InterPro" id="IPR000014">
    <property type="entry name" value="PAS"/>
</dbReference>
<keyword evidence="4" id="KW-0808">Transferase</keyword>
<feature type="transmembrane region" description="Helical" evidence="6">
    <location>
        <begin position="53"/>
        <end position="74"/>
    </location>
</feature>
<sequence length="502" mass="55038">MRTQVVASTFGKGEVQLRRARFQSLGIAAIAGTAVALSLVIARSLSLEINQSWVTTMFGAAAVSMLVGFTHYGWTRTDRHNWTKLHDRQDRLNVCQRELAYKVRLLEIERQRLETIFNALGDAVLVTSADDTLELVNEAAGRLLRLPDGDTLPTPLEKVVNDPRLLQLIRETREDTNGSSYRHLEHRINEGGESMVFDLTLAGLELPGDQPTESDRRPGGVVAILRDVTQQRCVAEMHSDFVSGVSHELRTPLSSIKAYIEMLVDGEAQDEPTRQEFYAIIQAETNRLTRLIDNVLNISQIESGLANVQSTLVDVRDLVDQAMKLVRTQAEKANVQLQAPDVGEPCNVIADADMLLQVMLNLLGNAVKYTPKDGRVSVALRVNPKVGVVEVSVSDTGMGIPEADLPFIFDKFYRVASHRQLIKGTGLGLNLVKHVIETVHGGKIYVASRPGSGSTFTFRLSLADKETGGDRASRLVDGVCPLPATGDVVPCLSGDAARKDEK</sequence>
<comment type="caution">
    <text evidence="8">The sequence shown here is derived from an EMBL/GenBank/DDBJ whole genome shotgun (WGS) entry which is preliminary data.</text>
</comment>
<dbReference type="InterPro" id="IPR003661">
    <property type="entry name" value="HisK_dim/P_dom"/>
</dbReference>
<evidence type="ECO:0000256" key="6">
    <source>
        <dbReference type="SAM" id="Phobius"/>
    </source>
</evidence>
<evidence type="ECO:0000256" key="4">
    <source>
        <dbReference type="ARBA" id="ARBA00022679"/>
    </source>
</evidence>
<dbReference type="InterPro" id="IPR004358">
    <property type="entry name" value="Sig_transdc_His_kin-like_C"/>
</dbReference>
<dbReference type="Proteomes" id="UP001575105">
    <property type="component" value="Unassembled WGS sequence"/>
</dbReference>
<protein>
    <recommendedName>
        <fullName evidence="2">histidine kinase</fullName>
        <ecNumber evidence="2">2.7.13.3</ecNumber>
    </recommendedName>
</protein>
<dbReference type="RefSeq" id="WP_425343811.1">
    <property type="nucleotide sequence ID" value="NZ_JBGUBD010000001.1"/>
</dbReference>
<dbReference type="InterPro" id="IPR003594">
    <property type="entry name" value="HATPase_dom"/>
</dbReference>
<evidence type="ECO:0000256" key="5">
    <source>
        <dbReference type="ARBA" id="ARBA00022777"/>
    </source>
</evidence>
<dbReference type="SMART" id="SM00388">
    <property type="entry name" value="HisKA"/>
    <property type="match status" value="1"/>
</dbReference>
<evidence type="ECO:0000259" key="7">
    <source>
        <dbReference type="PROSITE" id="PS50109"/>
    </source>
</evidence>
<dbReference type="InterPro" id="IPR036890">
    <property type="entry name" value="HATPase_C_sf"/>
</dbReference>
<dbReference type="Gene3D" id="1.10.287.130">
    <property type="match status" value="1"/>
</dbReference>
<dbReference type="Gene3D" id="3.30.450.20">
    <property type="entry name" value="PAS domain"/>
    <property type="match status" value="1"/>
</dbReference>
<dbReference type="SUPFAM" id="SSF55874">
    <property type="entry name" value="ATPase domain of HSP90 chaperone/DNA topoisomerase II/histidine kinase"/>
    <property type="match status" value="1"/>
</dbReference>
<keyword evidence="6" id="KW-0812">Transmembrane</keyword>
<dbReference type="Pfam" id="PF13188">
    <property type="entry name" value="PAS_8"/>
    <property type="match status" value="1"/>
</dbReference>
<evidence type="ECO:0000313" key="9">
    <source>
        <dbReference type="Proteomes" id="UP001575105"/>
    </source>
</evidence>
<keyword evidence="9" id="KW-1185">Reference proteome</keyword>
<dbReference type="PRINTS" id="PR00344">
    <property type="entry name" value="BCTRLSENSOR"/>
</dbReference>
<dbReference type="Gene3D" id="3.30.565.10">
    <property type="entry name" value="Histidine kinase-like ATPase, C-terminal domain"/>
    <property type="match status" value="1"/>
</dbReference>
<dbReference type="SUPFAM" id="SSF55785">
    <property type="entry name" value="PYP-like sensor domain (PAS domain)"/>
    <property type="match status" value="1"/>
</dbReference>
<dbReference type="SUPFAM" id="SSF47384">
    <property type="entry name" value="Homodimeric domain of signal transducing histidine kinase"/>
    <property type="match status" value="1"/>
</dbReference>
<keyword evidence="6" id="KW-0472">Membrane</keyword>
<dbReference type="Pfam" id="PF02518">
    <property type="entry name" value="HATPase_c"/>
    <property type="match status" value="1"/>
</dbReference>